<evidence type="ECO:0000313" key="2">
    <source>
        <dbReference type="EMBL" id="WSB66696.1"/>
    </source>
</evidence>
<feature type="compositionally biased region" description="Basic and acidic residues" evidence="1">
    <location>
        <begin position="17"/>
        <end position="28"/>
    </location>
</feature>
<evidence type="ECO:0000313" key="3">
    <source>
        <dbReference type="Proteomes" id="UP001344251"/>
    </source>
</evidence>
<reference evidence="2 3" key="1">
    <citation type="submission" date="2022-10" db="EMBL/GenBank/DDBJ databases">
        <title>The complete genomes of actinobacterial strains from the NBC collection.</title>
        <authorList>
            <person name="Joergensen T.S."/>
            <person name="Alvarez Arevalo M."/>
            <person name="Sterndorff E.B."/>
            <person name="Faurdal D."/>
            <person name="Vuksanovic O."/>
            <person name="Mourched A.-S."/>
            <person name="Charusanti P."/>
            <person name="Shaw S."/>
            <person name="Blin K."/>
            <person name="Weber T."/>
        </authorList>
    </citation>
    <scope>NUCLEOTIDE SEQUENCE [LARGE SCALE GENOMIC DNA]</scope>
    <source>
        <strain evidence="2 3">NBC 01774</strain>
    </source>
</reference>
<feature type="region of interest" description="Disordered" evidence="1">
    <location>
        <begin position="1"/>
        <end position="51"/>
    </location>
</feature>
<gene>
    <name evidence="2" type="ORF">OG863_01190</name>
</gene>
<evidence type="ECO:0000256" key="1">
    <source>
        <dbReference type="SAM" id="MobiDB-lite"/>
    </source>
</evidence>
<protein>
    <submittedName>
        <fullName evidence="2">Uncharacterized protein</fullName>
    </submittedName>
</protein>
<proteinExistence type="predicted"/>
<feature type="compositionally biased region" description="Polar residues" evidence="1">
    <location>
        <begin position="34"/>
        <end position="48"/>
    </location>
</feature>
<dbReference type="Proteomes" id="UP001344251">
    <property type="component" value="Chromosome"/>
</dbReference>
<keyword evidence="3" id="KW-1185">Reference proteome</keyword>
<name>A0ABZ1F919_9ACTN</name>
<dbReference type="RefSeq" id="WP_326615832.1">
    <property type="nucleotide sequence ID" value="NZ_CP109106.1"/>
</dbReference>
<accession>A0ABZ1F919</accession>
<sequence length="85" mass="9220">MSKVDPRADGSTGKGGRTADDGAGRETDAAQLQKVPTASHHQLCGNKNSPHKQGVLAWQWQITYYDERQPTAGHAVFALMEKDCP</sequence>
<organism evidence="2 3">
    <name type="scientific">Streptomyces decoyicus</name>
    <dbReference type="NCBI Taxonomy" id="249567"/>
    <lineage>
        <taxon>Bacteria</taxon>
        <taxon>Bacillati</taxon>
        <taxon>Actinomycetota</taxon>
        <taxon>Actinomycetes</taxon>
        <taxon>Kitasatosporales</taxon>
        <taxon>Streptomycetaceae</taxon>
        <taxon>Streptomyces</taxon>
    </lineage>
</organism>
<dbReference type="EMBL" id="CP109106">
    <property type="protein sequence ID" value="WSB66696.1"/>
    <property type="molecule type" value="Genomic_DNA"/>
</dbReference>